<comment type="caution">
    <text evidence="7">The sequence shown here is derived from an EMBL/GenBank/DDBJ whole genome shotgun (WGS) entry which is preliminary data.</text>
</comment>
<name>A0A318T253_9HYPH</name>
<feature type="signal peptide" evidence="5">
    <location>
        <begin position="1"/>
        <end position="28"/>
    </location>
</feature>
<proteinExistence type="inferred from homology"/>
<keyword evidence="3 5" id="KW-0732">Signal</keyword>
<organism evidence="7 8">
    <name type="scientific">Phyllobacterium leguminum</name>
    <dbReference type="NCBI Taxonomy" id="314237"/>
    <lineage>
        <taxon>Bacteria</taxon>
        <taxon>Pseudomonadati</taxon>
        <taxon>Pseudomonadota</taxon>
        <taxon>Alphaproteobacteria</taxon>
        <taxon>Hyphomicrobiales</taxon>
        <taxon>Phyllobacteriaceae</taxon>
        <taxon>Phyllobacterium</taxon>
    </lineage>
</organism>
<evidence type="ECO:0000313" key="7">
    <source>
        <dbReference type="EMBL" id="PYE88699.1"/>
    </source>
</evidence>
<dbReference type="Pfam" id="PF04052">
    <property type="entry name" value="TolB_N"/>
    <property type="match status" value="1"/>
</dbReference>
<dbReference type="Proteomes" id="UP000247454">
    <property type="component" value="Unassembled WGS sequence"/>
</dbReference>
<accession>A0A318T253</accession>
<feature type="domain" description="TolB N-terminal" evidence="6">
    <location>
        <begin position="31"/>
        <end position="133"/>
    </location>
</feature>
<dbReference type="AlphaFoldDB" id="A0A318T253"/>
<evidence type="ECO:0000256" key="3">
    <source>
        <dbReference type="ARBA" id="ARBA00022729"/>
    </source>
</evidence>
<dbReference type="SUPFAM" id="SSF52964">
    <property type="entry name" value="TolB, N-terminal domain"/>
    <property type="match status" value="1"/>
</dbReference>
<dbReference type="GO" id="GO:0051301">
    <property type="term" value="P:cell division"/>
    <property type="evidence" value="ECO:0007669"/>
    <property type="project" value="UniProtKB-UniRule"/>
</dbReference>
<dbReference type="NCBIfam" id="TIGR02800">
    <property type="entry name" value="propeller_TolB"/>
    <property type="match status" value="1"/>
</dbReference>
<dbReference type="PANTHER" id="PTHR36842">
    <property type="entry name" value="PROTEIN TOLB HOMOLOG"/>
    <property type="match status" value="1"/>
</dbReference>
<dbReference type="GO" id="GO:0042597">
    <property type="term" value="C:periplasmic space"/>
    <property type="evidence" value="ECO:0007669"/>
    <property type="project" value="UniProtKB-SubCell"/>
</dbReference>
<dbReference type="InterPro" id="IPR014167">
    <property type="entry name" value="Tol-Pal_TolB"/>
</dbReference>
<keyword evidence="5" id="KW-0131">Cell cycle</keyword>
<comment type="similarity">
    <text evidence="2 5">Belongs to the TolB family.</text>
</comment>
<dbReference type="Gene3D" id="2.120.10.30">
    <property type="entry name" value="TolB, C-terminal domain"/>
    <property type="match status" value="1"/>
</dbReference>
<keyword evidence="5" id="KW-0132">Cell division</keyword>
<feature type="chain" id="PRO_5016472686" description="Tol-Pal system protein TolB" evidence="5">
    <location>
        <begin position="29"/>
        <end position="437"/>
    </location>
</feature>
<evidence type="ECO:0000256" key="4">
    <source>
        <dbReference type="ARBA" id="ARBA00022764"/>
    </source>
</evidence>
<keyword evidence="4 5" id="KW-0574">Periplasm</keyword>
<dbReference type="EMBL" id="QJTF01000006">
    <property type="protein sequence ID" value="PYE88699.1"/>
    <property type="molecule type" value="Genomic_DNA"/>
</dbReference>
<dbReference type="InterPro" id="IPR011659">
    <property type="entry name" value="WD40"/>
</dbReference>
<comment type="subcellular location">
    <subcellularLocation>
        <location evidence="1 5">Periplasm</location>
    </subcellularLocation>
</comment>
<reference evidence="7 8" key="1">
    <citation type="submission" date="2018-06" db="EMBL/GenBank/DDBJ databases">
        <title>Genomic Encyclopedia of Type Strains, Phase III (KMG-III): the genomes of soil and plant-associated and newly described type strains.</title>
        <authorList>
            <person name="Whitman W."/>
        </authorList>
    </citation>
    <scope>NUCLEOTIDE SEQUENCE [LARGE SCALE GENOMIC DNA]</scope>
    <source>
        <strain evidence="7 8">ORS 1419</strain>
    </source>
</reference>
<evidence type="ECO:0000256" key="5">
    <source>
        <dbReference type="HAMAP-Rule" id="MF_00671"/>
    </source>
</evidence>
<dbReference type="InterPro" id="IPR011042">
    <property type="entry name" value="6-blade_b-propeller_TolB-like"/>
</dbReference>
<evidence type="ECO:0000256" key="2">
    <source>
        <dbReference type="ARBA" id="ARBA00009820"/>
    </source>
</evidence>
<dbReference type="SUPFAM" id="SSF69304">
    <property type="entry name" value="Tricorn protease N-terminal domain"/>
    <property type="match status" value="1"/>
</dbReference>
<comment type="function">
    <text evidence="5">Part of the Tol-Pal system, which plays a role in outer membrane invagination during cell division and is important for maintaining outer membrane integrity.</text>
</comment>
<evidence type="ECO:0000313" key="8">
    <source>
        <dbReference type="Proteomes" id="UP000247454"/>
    </source>
</evidence>
<sequence length="437" mass="47945" precursor="true">MKRMIRTFFSALAMFVASSTAGFMPAEAAVEININKGNVEPLPIAITDFLSADQMGAKVSAIIAADLERSGLFAPVNKGAFIEKISNPDAAPRFEDWKVINAQALVTGRVTKEADGRLKAEFRLWDTFAGQQLAGQQFYTSPENWRRIAHIIADAIYERLTGEKGYFDSRIVFVDETGSKEKRVKRLAIMDQDGANVIYLSDGRDLVLTPRFSPSRQEITYMSFAGGKPRVYLLQLDTGQREVVGNFPGMTIAPRFSPDGQKVIMSLLQDDGSANIYTMDLRSRTTTRLTSSSAIDTSASYSPDGTQIVFESDRGGRQQIYVMGADGSNPRRISFGDGAYSTPVWSPRGDLIAFTKQSGGQFSIGVMKTDGSGERLLATSIHNEGPTWAPNGRVLMFFRQPPGAGARLFTIDVTGRNERQIQTPNFGSDPAWSPLLD</sequence>
<comment type="subunit">
    <text evidence="5">The Tol-Pal system is composed of five core proteins: the inner membrane proteins TolA, TolQ and TolR, the periplasmic protein TolB and the outer membrane protein Pal. They form a network linking the inner and outer membranes and the peptidoglycan layer.</text>
</comment>
<dbReference type="Gene3D" id="3.40.50.10070">
    <property type="entry name" value="TolB, N-terminal domain"/>
    <property type="match status" value="1"/>
</dbReference>
<protein>
    <recommendedName>
        <fullName evidence="5">Tol-Pal system protein TolB</fullName>
    </recommendedName>
</protein>
<dbReference type="GO" id="GO:0017038">
    <property type="term" value="P:protein import"/>
    <property type="evidence" value="ECO:0007669"/>
    <property type="project" value="InterPro"/>
</dbReference>
<gene>
    <name evidence="5" type="primary">tolB</name>
    <name evidence="7" type="ORF">C7477_10669</name>
</gene>
<dbReference type="InterPro" id="IPR007195">
    <property type="entry name" value="TolB_N"/>
</dbReference>
<evidence type="ECO:0000256" key="1">
    <source>
        <dbReference type="ARBA" id="ARBA00004418"/>
    </source>
</evidence>
<keyword evidence="8" id="KW-1185">Reference proteome</keyword>
<evidence type="ECO:0000259" key="6">
    <source>
        <dbReference type="Pfam" id="PF04052"/>
    </source>
</evidence>
<dbReference type="HAMAP" id="MF_00671">
    <property type="entry name" value="TolB"/>
    <property type="match status" value="1"/>
</dbReference>
<dbReference type="PANTHER" id="PTHR36842:SF1">
    <property type="entry name" value="PROTEIN TOLB"/>
    <property type="match status" value="1"/>
</dbReference>
<dbReference type="Pfam" id="PF07676">
    <property type="entry name" value="PD40"/>
    <property type="match status" value="3"/>
</dbReference>